<keyword evidence="6 9" id="KW-0472">Membrane</keyword>
<dbReference type="PANTHER" id="PTHR28607">
    <property type="entry name" value="EXPRESSED PROTEIN"/>
    <property type="match status" value="1"/>
</dbReference>
<evidence type="ECO:0000256" key="3">
    <source>
        <dbReference type="ARBA" id="ARBA00022692"/>
    </source>
</evidence>
<feature type="transmembrane region" description="Helical" evidence="9">
    <location>
        <begin position="146"/>
        <end position="167"/>
    </location>
</feature>
<dbReference type="GeneID" id="113207030"/>
<keyword evidence="5 9" id="KW-1133">Transmembrane helix</keyword>
<protein>
    <submittedName>
        <fullName evidence="11">Membrane protein FAM174A</fullName>
    </submittedName>
</protein>
<evidence type="ECO:0000256" key="6">
    <source>
        <dbReference type="ARBA" id="ARBA00023136"/>
    </source>
</evidence>
<name>A0A6J1SDQ5_FRAOC</name>
<keyword evidence="10" id="KW-1185">Reference proteome</keyword>
<evidence type="ECO:0000256" key="9">
    <source>
        <dbReference type="SAM" id="Phobius"/>
    </source>
</evidence>
<evidence type="ECO:0000256" key="5">
    <source>
        <dbReference type="ARBA" id="ARBA00022989"/>
    </source>
</evidence>
<evidence type="ECO:0000256" key="4">
    <source>
        <dbReference type="ARBA" id="ARBA00022729"/>
    </source>
</evidence>
<keyword evidence="3 9" id="KW-0812">Transmembrane</keyword>
<feature type="compositionally biased region" description="Polar residues" evidence="8">
    <location>
        <begin position="115"/>
        <end position="127"/>
    </location>
</feature>
<dbReference type="GO" id="GO:0016020">
    <property type="term" value="C:membrane"/>
    <property type="evidence" value="ECO:0007669"/>
    <property type="project" value="UniProtKB-SubCell"/>
</dbReference>
<keyword evidence="4" id="KW-0732">Signal</keyword>
<dbReference type="Pfam" id="PF06679">
    <property type="entry name" value="DUF1180"/>
    <property type="match status" value="1"/>
</dbReference>
<feature type="compositionally biased region" description="Basic and acidic residues" evidence="8">
    <location>
        <begin position="204"/>
        <end position="215"/>
    </location>
</feature>
<feature type="region of interest" description="Disordered" evidence="8">
    <location>
        <begin position="191"/>
        <end position="215"/>
    </location>
</feature>
<feature type="region of interest" description="Disordered" evidence="8">
    <location>
        <begin position="73"/>
        <end position="142"/>
    </location>
</feature>
<evidence type="ECO:0000313" key="11">
    <source>
        <dbReference type="RefSeq" id="XP_026279167.1"/>
    </source>
</evidence>
<evidence type="ECO:0000256" key="2">
    <source>
        <dbReference type="ARBA" id="ARBA00006986"/>
    </source>
</evidence>
<dbReference type="AlphaFoldDB" id="A0A6J1SDQ5"/>
<dbReference type="PANTHER" id="PTHR28607:SF4">
    <property type="entry name" value="TRANSMEMBRANE PROTEIN"/>
    <property type="match status" value="1"/>
</dbReference>
<dbReference type="KEGG" id="foc:113207030"/>
<proteinExistence type="inferred from homology"/>
<keyword evidence="7" id="KW-0325">Glycoprotein</keyword>
<dbReference type="OrthoDB" id="5917722at2759"/>
<accession>A0A6J1SDQ5</accession>
<comment type="subcellular location">
    <subcellularLocation>
        <location evidence="1">Membrane</location>
        <topology evidence="1">Single-pass type I membrane protein</topology>
    </subcellularLocation>
</comment>
<dbReference type="InterPro" id="IPR009565">
    <property type="entry name" value="FAM174-like"/>
</dbReference>
<dbReference type="RefSeq" id="XP_026279167.1">
    <property type="nucleotide sequence ID" value="XM_026423382.2"/>
</dbReference>
<evidence type="ECO:0000256" key="7">
    <source>
        <dbReference type="ARBA" id="ARBA00023180"/>
    </source>
</evidence>
<sequence length="215" mass="23254">MSYLVSLQCVPKLSKVLLFLVLFTSFLCGTAFSGDSSANSNIRLNSSQSANQSGSNVVNSSFQKSVVSQSLSSQTNSSLELPKQLTNSNSDPSKSDCKTEPCPSAGVKQNDSKSLKNTTNQESTNPEEGSVGPNDPSADKKLNPEALMRGFYVFVGLSAIVMAYIAWKSFGKRPAQVHRYGVIANREDLEMAPLDSDEGDDDDTTHFDLSKHRLT</sequence>
<dbReference type="Proteomes" id="UP000504606">
    <property type="component" value="Unplaced"/>
</dbReference>
<organism evidence="10 11">
    <name type="scientific">Frankliniella occidentalis</name>
    <name type="common">Western flower thrips</name>
    <name type="synonym">Euthrips occidentalis</name>
    <dbReference type="NCBI Taxonomy" id="133901"/>
    <lineage>
        <taxon>Eukaryota</taxon>
        <taxon>Metazoa</taxon>
        <taxon>Ecdysozoa</taxon>
        <taxon>Arthropoda</taxon>
        <taxon>Hexapoda</taxon>
        <taxon>Insecta</taxon>
        <taxon>Pterygota</taxon>
        <taxon>Neoptera</taxon>
        <taxon>Paraneoptera</taxon>
        <taxon>Thysanoptera</taxon>
        <taxon>Terebrantia</taxon>
        <taxon>Thripoidea</taxon>
        <taxon>Thripidae</taxon>
        <taxon>Frankliniella</taxon>
    </lineage>
</organism>
<gene>
    <name evidence="11" type="primary">LOC113207030</name>
</gene>
<evidence type="ECO:0000256" key="8">
    <source>
        <dbReference type="SAM" id="MobiDB-lite"/>
    </source>
</evidence>
<comment type="similarity">
    <text evidence="2">Belongs to the FAM174 family.</text>
</comment>
<reference evidence="11" key="1">
    <citation type="submission" date="2025-08" db="UniProtKB">
        <authorList>
            <consortium name="RefSeq"/>
        </authorList>
    </citation>
    <scope>IDENTIFICATION</scope>
    <source>
        <tissue evidence="11">Whole organism</tissue>
    </source>
</reference>
<evidence type="ECO:0000256" key="1">
    <source>
        <dbReference type="ARBA" id="ARBA00004479"/>
    </source>
</evidence>
<evidence type="ECO:0000313" key="10">
    <source>
        <dbReference type="Proteomes" id="UP000504606"/>
    </source>
</evidence>